<sequence>PVNFDFVTDPDWNQNGKELAKNALEYRRLLNSGTLDPSQGTHILIINGKFVRYGSEEESKETRNKYPGCYYVPIKERSIKLRRFSTTEDDKEWQETLRISSK</sequence>
<keyword evidence="3" id="KW-1185">Reference proteome</keyword>
<dbReference type="Proteomes" id="UP000234323">
    <property type="component" value="Unassembled WGS sequence"/>
</dbReference>
<proteinExistence type="predicted"/>
<reference evidence="1 3" key="1">
    <citation type="submission" date="2015-10" db="EMBL/GenBank/DDBJ databases">
        <title>Genome analyses suggest a sexual origin of heterokaryosis in a supposedly ancient asexual fungus.</title>
        <authorList>
            <person name="Ropars J."/>
            <person name="Sedzielewska K."/>
            <person name="Noel J."/>
            <person name="Charron P."/>
            <person name="Farinelli L."/>
            <person name="Marton T."/>
            <person name="Kruger M."/>
            <person name="Pelin A."/>
            <person name="Brachmann A."/>
            <person name="Corradi N."/>
        </authorList>
    </citation>
    <scope>NUCLEOTIDE SEQUENCE [LARGE SCALE GENOMIC DNA]</scope>
    <source>
        <strain evidence="1 3">A4</strain>
    </source>
</reference>
<evidence type="ECO:0000313" key="1">
    <source>
        <dbReference type="EMBL" id="PKY37941.1"/>
    </source>
</evidence>
<dbReference type="VEuPathDB" id="FungiDB:FUN_023898"/>
<dbReference type="AlphaFoldDB" id="A0A2I1FUA3"/>
<evidence type="ECO:0000313" key="3">
    <source>
        <dbReference type="Proteomes" id="UP000234323"/>
    </source>
</evidence>
<gene>
    <name evidence="1" type="ORF">RhiirA4_536857</name>
    <name evidence="2" type="ORF">RhiirA4_550387</name>
</gene>
<dbReference type="EMBL" id="LLXI01000014">
    <property type="protein sequence ID" value="PKY37941.1"/>
    <property type="molecule type" value="Genomic_DNA"/>
</dbReference>
<evidence type="ECO:0000313" key="2">
    <source>
        <dbReference type="EMBL" id="PKY59518.1"/>
    </source>
</evidence>
<dbReference type="EMBL" id="LLXI01003604">
    <property type="protein sequence ID" value="PKY59518.1"/>
    <property type="molecule type" value="Genomic_DNA"/>
</dbReference>
<feature type="non-terminal residue" evidence="1">
    <location>
        <position position="1"/>
    </location>
</feature>
<comment type="caution">
    <text evidence="1">The sequence shown here is derived from an EMBL/GenBank/DDBJ whole genome shotgun (WGS) entry which is preliminary data.</text>
</comment>
<protein>
    <submittedName>
        <fullName evidence="1">Uncharacterized protein</fullName>
    </submittedName>
</protein>
<name>A0A2I1FUA3_9GLOM</name>
<organism evidence="1 3">
    <name type="scientific">Rhizophagus irregularis</name>
    <dbReference type="NCBI Taxonomy" id="588596"/>
    <lineage>
        <taxon>Eukaryota</taxon>
        <taxon>Fungi</taxon>
        <taxon>Fungi incertae sedis</taxon>
        <taxon>Mucoromycota</taxon>
        <taxon>Glomeromycotina</taxon>
        <taxon>Glomeromycetes</taxon>
        <taxon>Glomerales</taxon>
        <taxon>Glomeraceae</taxon>
        <taxon>Rhizophagus</taxon>
    </lineage>
</organism>
<accession>A0A2I1FUA3</accession>